<dbReference type="PANTHER" id="PTHR40074">
    <property type="entry name" value="O-ACETYLTRANSFERASE WECH"/>
    <property type="match status" value="1"/>
</dbReference>
<evidence type="ECO:0000256" key="4">
    <source>
        <dbReference type="ARBA" id="ARBA00022692"/>
    </source>
</evidence>
<feature type="domain" description="Acyltransferase 3" evidence="8">
    <location>
        <begin position="9"/>
        <end position="328"/>
    </location>
</feature>
<dbReference type="Proteomes" id="UP000281909">
    <property type="component" value="Chromosome"/>
</dbReference>
<reference evidence="9 10" key="1">
    <citation type="submission" date="2018-12" db="EMBL/GenBank/DDBJ databases">
        <authorList>
            <consortium name="Pathogen Informatics"/>
        </authorList>
    </citation>
    <scope>NUCLEOTIDE SEQUENCE [LARGE SCALE GENOMIC DNA]</scope>
    <source>
        <strain evidence="9 10">NCTC9428</strain>
    </source>
</reference>
<keyword evidence="4 7" id="KW-0812">Transmembrane</keyword>
<keyword evidence="5 7" id="KW-1133">Transmembrane helix</keyword>
<evidence type="ECO:0000256" key="3">
    <source>
        <dbReference type="ARBA" id="ARBA00022475"/>
    </source>
</evidence>
<dbReference type="AlphaFoldDB" id="A0A448DU48"/>
<comment type="subcellular location">
    <subcellularLocation>
        <location evidence="1">Cell membrane</location>
        <topology evidence="1">Multi-pass membrane protein</topology>
    </subcellularLocation>
</comment>
<dbReference type="InterPro" id="IPR002656">
    <property type="entry name" value="Acyl_transf_3_dom"/>
</dbReference>
<feature type="transmembrane region" description="Helical" evidence="7">
    <location>
        <begin position="220"/>
        <end position="239"/>
    </location>
</feature>
<proteinExistence type="inferred from homology"/>
<name>A0A448DU48_PSEFL</name>
<dbReference type="PANTHER" id="PTHR40074:SF2">
    <property type="entry name" value="O-ACETYLTRANSFERASE WECH"/>
    <property type="match status" value="1"/>
</dbReference>
<feature type="transmembrane region" description="Helical" evidence="7">
    <location>
        <begin position="152"/>
        <end position="176"/>
    </location>
</feature>
<feature type="transmembrane region" description="Helical" evidence="7">
    <location>
        <begin position="12"/>
        <end position="29"/>
    </location>
</feature>
<evidence type="ECO:0000256" key="7">
    <source>
        <dbReference type="SAM" id="Phobius"/>
    </source>
</evidence>
<keyword evidence="6 7" id="KW-0472">Membrane</keyword>
<organism evidence="9 10">
    <name type="scientific">Pseudomonas fluorescens</name>
    <dbReference type="NCBI Taxonomy" id="294"/>
    <lineage>
        <taxon>Bacteria</taxon>
        <taxon>Pseudomonadati</taxon>
        <taxon>Pseudomonadota</taxon>
        <taxon>Gammaproteobacteria</taxon>
        <taxon>Pseudomonadales</taxon>
        <taxon>Pseudomonadaceae</taxon>
        <taxon>Pseudomonas</taxon>
    </lineage>
</organism>
<comment type="similarity">
    <text evidence="2">Belongs to the acyltransferase 3 family.</text>
</comment>
<feature type="transmembrane region" description="Helical" evidence="7">
    <location>
        <begin position="251"/>
        <end position="268"/>
    </location>
</feature>
<feature type="transmembrane region" description="Helical" evidence="7">
    <location>
        <begin position="275"/>
        <end position="294"/>
    </location>
</feature>
<dbReference type="OrthoDB" id="9767863at2"/>
<evidence type="ECO:0000259" key="8">
    <source>
        <dbReference type="Pfam" id="PF01757"/>
    </source>
</evidence>
<evidence type="ECO:0000256" key="2">
    <source>
        <dbReference type="ARBA" id="ARBA00007400"/>
    </source>
</evidence>
<evidence type="ECO:0000313" key="10">
    <source>
        <dbReference type="Proteomes" id="UP000281909"/>
    </source>
</evidence>
<feature type="transmembrane region" description="Helical" evidence="7">
    <location>
        <begin position="95"/>
        <end position="114"/>
    </location>
</feature>
<accession>A0A448DU48</accession>
<feature type="transmembrane region" description="Helical" evidence="7">
    <location>
        <begin position="314"/>
        <end position="331"/>
    </location>
</feature>
<dbReference type="Pfam" id="PF01757">
    <property type="entry name" value="Acyl_transf_3"/>
    <property type="match status" value="1"/>
</dbReference>
<evidence type="ECO:0000313" key="9">
    <source>
        <dbReference type="EMBL" id="VEF10333.1"/>
    </source>
</evidence>
<dbReference type="EMBL" id="LR134318">
    <property type="protein sequence ID" value="VEF10333.1"/>
    <property type="molecule type" value="Genomic_DNA"/>
</dbReference>
<feature type="transmembrane region" description="Helical" evidence="7">
    <location>
        <begin position="49"/>
        <end position="74"/>
    </location>
</feature>
<dbReference type="GO" id="GO:0016413">
    <property type="term" value="F:O-acetyltransferase activity"/>
    <property type="evidence" value="ECO:0007669"/>
    <property type="project" value="TreeGrafter"/>
</dbReference>
<dbReference type="RefSeq" id="WP_126362002.1">
    <property type="nucleotide sequence ID" value="NZ_LR134318.1"/>
</dbReference>
<evidence type="ECO:0000256" key="5">
    <source>
        <dbReference type="ARBA" id="ARBA00022989"/>
    </source>
</evidence>
<keyword evidence="3" id="KW-1003">Cell membrane</keyword>
<feature type="transmembrane region" description="Helical" evidence="7">
    <location>
        <begin position="196"/>
        <end position="215"/>
    </location>
</feature>
<gene>
    <name evidence="9" type="ORF">NCTC9428_01936</name>
</gene>
<feature type="transmembrane region" description="Helical" evidence="7">
    <location>
        <begin position="120"/>
        <end position="140"/>
    </location>
</feature>
<protein>
    <submittedName>
        <fullName evidence="9">Sugar acetylase</fullName>
    </submittedName>
</protein>
<sequence>MKRIEGRIVFLDYMRIFAFISVLIGHKFYIELLESTVNPNIHSTLKVFISLLLPVTAAGGAGVVVFFLTSGYIITHVLSAERPVEFLIKRVFRIYPLYAFAVIMQVLLESYVQGISMPSLGVLIPRLLLIGDFLGTPMGLGGVEWTLRIEVVFYLFMALLSWIGCLSVPKVMPLIYVLTTLSLYLAQPFPSAPGLSLGYFTLYAPFLFIGSLIYLAHVKLISAALSWFAGALIVLVFLLEVPVIQPNWKDQNFAVLAIAIFMMAYSYMDRLADGALIRLLSNLTYSVYLFHNWIWGYVGILVDKVGVLSIPRSFQILVVLFVLCYLAHRTIERYGLHVGKKALAIYNEKNALRIIARQ</sequence>
<dbReference type="GO" id="GO:0009246">
    <property type="term" value="P:enterobacterial common antigen biosynthetic process"/>
    <property type="evidence" value="ECO:0007669"/>
    <property type="project" value="TreeGrafter"/>
</dbReference>
<dbReference type="GO" id="GO:0005886">
    <property type="term" value="C:plasma membrane"/>
    <property type="evidence" value="ECO:0007669"/>
    <property type="project" value="UniProtKB-SubCell"/>
</dbReference>
<evidence type="ECO:0000256" key="1">
    <source>
        <dbReference type="ARBA" id="ARBA00004651"/>
    </source>
</evidence>
<evidence type="ECO:0000256" key="6">
    <source>
        <dbReference type="ARBA" id="ARBA00023136"/>
    </source>
</evidence>